<evidence type="ECO:0000313" key="2">
    <source>
        <dbReference type="EMBL" id="VEA01392.1"/>
    </source>
</evidence>
<evidence type="ECO:0000259" key="1">
    <source>
        <dbReference type="Pfam" id="PF13018"/>
    </source>
</evidence>
<dbReference type="InterPro" id="IPR024973">
    <property type="entry name" value="ESPR"/>
</dbReference>
<proteinExistence type="predicted"/>
<accession>A0A6D2G668</accession>
<dbReference type="AlphaFoldDB" id="A0A6D2G668"/>
<feature type="domain" description="ESPR" evidence="1">
    <location>
        <begin position="1"/>
        <end position="26"/>
    </location>
</feature>
<name>A0A6D2G668_SALER</name>
<gene>
    <name evidence="2" type="ORF">NCTC5773_01411</name>
</gene>
<dbReference type="Pfam" id="PF13018">
    <property type="entry name" value="ESPR"/>
    <property type="match status" value="1"/>
</dbReference>
<dbReference type="RefSeq" id="WP_151273004.1">
    <property type="nucleotide sequence ID" value="NZ_DACWUI010000005.1"/>
</dbReference>
<evidence type="ECO:0000313" key="3">
    <source>
        <dbReference type="Proteomes" id="UP000267858"/>
    </source>
</evidence>
<dbReference type="Proteomes" id="UP000267858">
    <property type="component" value="Chromosome"/>
</dbReference>
<reference evidence="2 3" key="1">
    <citation type="submission" date="2018-12" db="EMBL/GenBank/DDBJ databases">
        <authorList>
            <consortium name="Pathogen Informatics"/>
        </authorList>
    </citation>
    <scope>NUCLEOTIDE SEQUENCE [LARGE SCALE GENOMIC DNA]</scope>
    <source>
        <strain evidence="2 3">NCTC5773</strain>
    </source>
</reference>
<protein>
    <submittedName>
        <fullName evidence="2">ShdA</fullName>
    </submittedName>
</protein>
<sequence>MNKNYSIVWNAVRNMYVVASELAHGDSNVKTQV</sequence>
<dbReference type="EMBL" id="LR134141">
    <property type="protein sequence ID" value="VEA01392.1"/>
    <property type="molecule type" value="Genomic_DNA"/>
</dbReference>
<organism evidence="2 3">
    <name type="scientific">Salmonella enterica subsp. salamae</name>
    <dbReference type="NCBI Taxonomy" id="59202"/>
    <lineage>
        <taxon>Bacteria</taxon>
        <taxon>Pseudomonadati</taxon>
        <taxon>Pseudomonadota</taxon>
        <taxon>Gammaproteobacteria</taxon>
        <taxon>Enterobacterales</taxon>
        <taxon>Enterobacteriaceae</taxon>
        <taxon>Salmonella</taxon>
    </lineage>
</organism>